<dbReference type="EMBL" id="CP041356">
    <property type="protein sequence ID" value="QDK70761.1"/>
    <property type="molecule type" value="Genomic_DNA"/>
</dbReference>
<protein>
    <submittedName>
        <fullName evidence="2">Uncharacterized protein</fullName>
    </submittedName>
</protein>
<dbReference type="NCBIfam" id="NF040686">
    <property type="entry name" value="TcpD_dom"/>
    <property type="match status" value="1"/>
</dbReference>
<keyword evidence="1" id="KW-1133">Transmembrane helix</keyword>
<dbReference type="Proteomes" id="UP000315128">
    <property type="component" value="Chromosome"/>
</dbReference>
<keyword evidence="1" id="KW-0472">Membrane</keyword>
<organism evidence="2 3">
    <name type="scientific">Lactococcus protaetiae</name>
    <dbReference type="NCBI Taxonomy" id="2592653"/>
    <lineage>
        <taxon>Bacteria</taxon>
        <taxon>Bacillati</taxon>
        <taxon>Bacillota</taxon>
        <taxon>Bacilli</taxon>
        <taxon>Lactobacillales</taxon>
        <taxon>Streptococcaceae</taxon>
        <taxon>Lactococcus</taxon>
    </lineage>
</organism>
<sequence length="103" mass="11629">MNKFMLTLSQKESIENLILQANVKQLAVADGGLKPVFDWAWNGFIQYIILGIIIVVIVKALHNQKMFTVILAVIGASFGWYFVTNFQTVFNFINQGWSKLFGG</sequence>
<proteinExistence type="predicted"/>
<dbReference type="AlphaFoldDB" id="A0A514Z841"/>
<gene>
    <name evidence="2" type="ORF">FLP15_05815</name>
</gene>
<dbReference type="RefSeq" id="WP_142766345.1">
    <property type="nucleotide sequence ID" value="NZ_CP041356.1"/>
</dbReference>
<name>A0A514Z841_9LACT</name>
<keyword evidence="1" id="KW-0812">Transmembrane</keyword>
<evidence type="ECO:0000313" key="2">
    <source>
        <dbReference type="EMBL" id="QDK70761.1"/>
    </source>
</evidence>
<feature type="transmembrane region" description="Helical" evidence="1">
    <location>
        <begin position="65"/>
        <end position="83"/>
    </location>
</feature>
<feature type="transmembrane region" description="Helical" evidence="1">
    <location>
        <begin position="39"/>
        <end position="58"/>
    </location>
</feature>
<accession>A0A514Z841</accession>
<dbReference type="InterPro" id="IPR049746">
    <property type="entry name" value="TcpD-like_C"/>
</dbReference>
<evidence type="ECO:0000256" key="1">
    <source>
        <dbReference type="SAM" id="Phobius"/>
    </source>
</evidence>
<evidence type="ECO:0000313" key="3">
    <source>
        <dbReference type="Proteomes" id="UP000315128"/>
    </source>
</evidence>
<keyword evidence="3" id="KW-1185">Reference proteome</keyword>
<reference evidence="2 3" key="1">
    <citation type="submission" date="2019-07" db="EMBL/GenBank/DDBJ databases">
        <title>Genome sequencing of KACC 19320.</title>
        <authorList>
            <person name="Heo J."/>
            <person name="Kim S.-J."/>
            <person name="Kim J.-S."/>
            <person name="Hong S.-B."/>
            <person name="Kwon S.-W."/>
        </authorList>
    </citation>
    <scope>NUCLEOTIDE SEQUENCE [LARGE SCALE GENOMIC DNA]</scope>
    <source>
        <strain evidence="2 3">KACC 19320</strain>
    </source>
</reference>
<dbReference type="KEGG" id="lack:FLP15_05815"/>